<dbReference type="AlphaFoldDB" id="A0A2T3KM57"/>
<name>A0A2T3KM57_9GAMM</name>
<evidence type="ECO:0000313" key="2">
    <source>
        <dbReference type="Proteomes" id="UP000241426"/>
    </source>
</evidence>
<reference evidence="1 2" key="1">
    <citation type="submission" date="2018-01" db="EMBL/GenBank/DDBJ databases">
        <title>Whole genome sequencing of Histamine producing bacteria.</title>
        <authorList>
            <person name="Butler K."/>
        </authorList>
    </citation>
    <scope>NUCLEOTIDE SEQUENCE [LARGE SCALE GENOMIC DNA]</scope>
    <source>
        <strain evidence="1 2">FS-7.2</strain>
    </source>
</reference>
<gene>
    <name evidence="1" type="ORF">C9J27_02225</name>
</gene>
<sequence length="853" mass="93834">MSPYNVNSIANERRFSFDPLNIAMFREYDSTKVKQKDLRNVFLDIEKAIMPPDLTTYLEDKEKYLTRIGHVLLSGISVRKAEDNVVVSSMNSLLIKSSISSDLLAEKVSDGTDIRIVSTDFLESRDLEYDKNYVVTIGQRASKVNKNQSVQQTNKLRTKTGENWLDAPKLDERVVLDEDKSVVGVADVVVFDLLPKSSQRVVLSELDSSFEENSQRDSSINSILSIAENSLQKHPTSGRLYLGNVGFRVDSKDALLDMSKVLPDHLNSAYMALGAMGMAAGCYVLNGEPITQSLSNSKVRPAYKHFKAFEVGLVKESEELVIASSSALYSMSYLSGAASSIFDTGSVNFRLSTMVEGYLSIGKSHGLASVMAEISYSTDEVLTHITKYAVQADFLAKEMEVFEKSGASVSHYMGFLSRGVDARKRRNQSKIENNTGSTFSYESRLRELDSESPYVDDTIRFKNQLIASMDSLAVGLVNDKANANKYMFPTVHGFDCMSGRMLSPQNNMIFHSYRIRNNLTEGGVVAISDVVTMFHDGDSILDKVSTLPSIHLGVFNGFSLPVPDVDSKGHTILKDGKPVYKTNANGERVKTNVGMGDMSYRVSESAYVSIELLKRELGLDMSHFHNKDLPIPVSKNGAEVVKGVLSKAGLNGGLLKPMMSMLKGEDKDAFDLADLYSKQIMRTATDRGIYKTYPGMVGVDTVNASCVNARASIVGTIAAARAMAVMFSGKVPDAVVSEYMGMGKYSDMKQYGVSLFSTGMTYQDVSRELIEIALDVENVAVQTDIKLAKYMAEVMLNDPSSTEILKEGFGEKHPIYQAATRRYDAMALTSASKNDRINDKKTVSNVSGGIKLI</sequence>
<dbReference type="Proteomes" id="UP000241426">
    <property type="component" value="Unassembled WGS sequence"/>
</dbReference>
<accession>A0A2T3KM57</accession>
<comment type="caution">
    <text evidence="1">The sequence shown here is derived from an EMBL/GenBank/DDBJ whole genome shotgun (WGS) entry which is preliminary data.</text>
</comment>
<dbReference type="EMBL" id="PYNF01000002">
    <property type="protein sequence ID" value="PSV00864.1"/>
    <property type="molecule type" value="Genomic_DNA"/>
</dbReference>
<evidence type="ECO:0000313" key="1">
    <source>
        <dbReference type="EMBL" id="PSV00864.1"/>
    </source>
</evidence>
<proteinExistence type="predicted"/>
<organism evidence="1 2">
    <name type="scientific">Photobacterium kishitanii</name>
    <dbReference type="NCBI Taxonomy" id="318456"/>
    <lineage>
        <taxon>Bacteria</taxon>
        <taxon>Pseudomonadati</taxon>
        <taxon>Pseudomonadota</taxon>
        <taxon>Gammaproteobacteria</taxon>
        <taxon>Vibrionales</taxon>
        <taxon>Vibrionaceae</taxon>
        <taxon>Photobacterium</taxon>
    </lineage>
</organism>
<dbReference type="RefSeq" id="WP_107288565.1">
    <property type="nucleotide sequence ID" value="NZ_PYNF01000002.1"/>
</dbReference>
<protein>
    <submittedName>
        <fullName evidence="1">Uncharacterized protein</fullName>
    </submittedName>
</protein>